<dbReference type="EMBL" id="QTSX02002752">
    <property type="protein sequence ID" value="KAJ9075117.1"/>
    <property type="molecule type" value="Genomic_DNA"/>
</dbReference>
<protein>
    <submittedName>
        <fullName evidence="1">Uncharacterized protein</fullName>
    </submittedName>
</protein>
<accession>A0ACC2TKU8</accession>
<evidence type="ECO:0000313" key="2">
    <source>
        <dbReference type="Proteomes" id="UP001165960"/>
    </source>
</evidence>
<comment type="caution">
    <text evidence="1">The sequence shown here is derived from an EMBL/GenBank/DDBJ whole genome shotgun (WGS) entry which is preliminary data.</text>
</comment>
<reference evidence="1" key="1">
    <citation type="submission" date="2022-04" db="EMBL/GenBank/DDBJ databases">
        <title>Genome of the entomopathogenic fungus Entomophthora muscae.</title>
        <authorList>
            <person name="Elya C."/>
            <person name="Lovett B.R."/>
            <person name="Lee E."/>
            <person name="Macias A.M."/>
            <person name="Hajek A.E."/>
            <person name="De Bivort B.L."/>
            <person name="Kasson M.T."/>
            <person name="De Fine Licht H.H."/>
            <person name="Stajich J.E."/>
        </authorList>
    </citation>
    <scope>NUCLEOTIDE SEQUENCE</scope>
    <source>
        <strain evidence="1">Berkeley</strain>
    </source>
</reference>
<gene>
    <name evidence="1" type="ORF">DSO57_1039271</name>
</gene>
<evidence type="ECO:0000313" key="1">
    <source>
        <dbReference type="EMBL" id="KAJ9075117.1"/>
    </source>
</evidence>
<sequence length="116" mass="13036">MKLKVVPTGLLKSLGKSPSRQIQPRYSFACIKSRSISGQPTQSNDPKHSRIFTPWQRIGTPVMSILLIATAVNLSFQTYWYLLYLNQVVAEKNQEIAELETTLANLEAEVKSQAVE</sequence>
<proteinExistence type="predicted"/>
<organism evidence="1 2">
    <name type="scientific">Entomophthora muscae</name>
    <dbReference type="NCBI Taxonomy" id="34485"/>
    <lineage>
        <taxon>Eukaryota</taxon>
        <taxon>Fungi</taxon>
        <taxon>Fungi incertae sedis</taxon>
        <taxon>Zoopagomycota</taxon>
        <taxon>Entomophthoromycotina</taxon>
        <taxon>Entomophthoromycetes</taxon>
        <taxon>Entomophthorales</taxon>
        <taxon>Entomophthoraceae</taxon>
        <taxon>Entomophthora</taxon>
    </lineage>
</organism>
<keyword evidence="2" id="KW-1185">Reference proteome</keyword>
<name>A0ACC2TKU8_9FUNG</name>
<dbReference type="Proteomes" id="UP001165960">
    <property type="component" value="Unassembled WGS sequence"/>
</dbReference>